<dbReference type="Proteomes" id="UP000824165">
    <property type="component" value="Unassembled WGS sequence"/>
</dbReference>
<evidence type="ECO:0000313" key="2">
    <source>
        <dbReference type="Proteomes" id="UP000824165"/>
    </source>
</evidence>
<reference evidence="1" key="2">
    <citation type="journal article" date="2021" name="PeerJ">
        <title>Extensive microbial diversity within the chicken gut microbiome revealed by metagenomics and culture.</title>
        <authorList>
            <person name="Gilroy R."/>
            <person name="Ravi A."/>
            <person name="Getino M."/>
            <person name="Pursley I."/>
            <person name="Horton D.L."/>
            <person name="Alikhan N.F."/>
            <person name="Baker D."/>
            <person name="Gharbi K."/>
            <person name="Hall N."/>
            <person name="Watson M."/>
            <person name="Adriaenssens E.M."/>
            <person name="Foster-Nyarko E."/>
            <person name="Jarju S."/>
            <person name="Secka A."/>
            <person name="Antonio M."/>
            <person name="Oren A."/>
            <person name="Chaudhuri R.R."/>
            <person name="La Ragione R."/>
            <person name="Hildebrand F."/>
            <person name="Pallen M.J."/>
        </authorList>
    </citation>
    <scope>NUCLEOTIDE SEQUENCE</scope>
    <source>
        <strain evidence="1">CHK181-108</strain>
    </source>
</reference>
<reference evidence="1" key="1">
    <citation type="submission" date="2020-10" db="EMBL/GenBank/DDBJ databases">
        <authorList>
            <person name="Gilroy R."/>
        </authorList>
    </citation>
    <scope>NUCLEOTIDE SEQUENCE</scope>
    <source>
        <strain evidence="1">CHK181-108</strain>
    </source>
</reference>
<accession>A0A9D1H1W8</accession>
<dbReference type="Gene3D" id="1.10.132.100">
    <property type="match status" value="1"/>
</dbReference>
<dbReference type="EMBL" id="DVLU01000019">
    <property type="protein sequence ID" value="HIT84718.1"/>
    <property type="molecule type" value="Genomic_DNA"/>
</dbReference>
<protein>
    <submittedName>
        <fullName evidence="1">Type I-E CRISPR-associated protein Cse1/CasA</fullName>
    </submittedName>
</protein>
<comment type="caution">
    <text evidence="1">The sequence shown here is derived from an EMBL/GenBank/DDBJ whole genome shotgun (WGS) entry which is preliminary data.</text>
</comment>
<name>A0A9D1H1W8_9FIRM</name>
<dbReference type="NCBIfam" id="TIGR02547">
    <property type="entry name" value="casA_cse1"/>
    <property type="match status" value="1"/>
</dbReference>
<sequence>MKEIEFNLIDEKWISVIDKDCNVTELSLSEVFRNAQNYSDLCGEIPPQDIAVMRILLAVLHTVIARYGDDGQRCDAETADDMIDRWKAIWDRGAFPSEAVNDYLDSVHGRFWLFHPIHPFMQEPLAKYGTKYAASKLNGELSESSNKSRLFSMLSGKDKNALTMAQAARWLLYVNAFDDTSAKPSSLSRKRKIKYGSPGAGWLGKLGLITLKGENLFETLMLNTALWTGYEETAAEQLPSWEKDRYIPKEDDVCIERTERVKTAQPDNLAALYTLRSRCILLERNEDGITGYSLLGGEFFDRENAFIEPMTVWRDSGNKKQDIYTPKRHDRSKQFWREFASVYPQTDAFHRRPGIISWFAFLKAEGFIPSRYMLNTKICSVQYGDKDFFITDVFSDSLSMSGDIILGMALPWQKCIEQAVELTEQIADIVGRLAREIFIAEGGDAESAPEIIKKAKSEYYFDIDSKFRKWLTEIDPSSEKPAEGKHAWEDIAVRTAKSLGRKIVNKAGTNAIIGRTVIVNDRPVRYSAAKAENNFYRKMGNIKQREV</sequence>
<dbReference type="Pfam" id="PF09481">
    <property type="entry name" value="CRISPR_Cse1"/>
    <property type="match status" value="1"/>
</dbReference>
<proteinExistence type="predicted"/>
<dbReference type="CDD" id="cd09729">
    <property type="entry name" value="Cse1_I-E"/>
    <property type="match status" value="1"/>
</dbReference>
<organism evidence="1 2">
    <name type="scientific">Candidatus Ornithomonoglobus intestinigallinarum</name>
    <dbReference type="NCBI Taxonomy" id="2840894"/>
    <lineage>
        <taxon>Bacteria</taxon>
        <taxon>Bacillati</taxon>
        <taxon>Bacillota</taxon>
        <taxon>Clostridia</taxon>
        <taxon>Candidatus Ornithomonoglobus</taxon>
    </lineage>
</organism>
<dbReference type="AlphaFoldDB" id="A0A9D1H1W8"/>
<evidence type="ECO:0000313" key="1">
    <source>
        <dbReference type="EMBL" id="HIT84718.1"/>
    </source>
</evidence>
<gene>
    <name evidence="1" type="primary">casA</name>
    <name evidence="1" type="ORF">IAA60_02305</name>
</gene>
<dbReference type="InterPro" id="IPR013381">
    <property type="entry name" value="CRISPR-assoc_prot_Cse1"/>
</dbReference>